<dbReference type="Gene3D" id="3.90.190.20">
    <property type="entry name" value="Mur ligase, C-terminal domain"/>
    <property type="match status" value="1"/>
</dbReference>
<feature type="domain" description="Mur ligase central" evidence="17">
    <location>
        <begin position="110"/>
        <end position="288"/>
    </location>
</feature>
<dbReference type="InterPro" id="IPR036615">
    <property type="entry name" value="Mur_ligase_C_dom_sf"/>
</dbReference>
<dbReference type="Gene3D" id="3.40.50.720">
    <property type="entry name" value="NAD(P)-binding Rossmann-like Domain"/>
    <property type="match status" value="1"/>
</dbReference>
<dbReference type="InterPro" id="IPR036565">
    <property type="entry name" value="Mur-like_cat_sf"/>
</dbReference>
<evidence type="ECO:0000259" key="17">
    <source>
        <dbReference type="Pfam" id="PF08245"/>
    </source>
</evidence>
<dbReference type="EMBL" id="CP016379">
    <property type="protein sequence ID" value="AZR74843.1"/>
    <property type="molecule type" value="Genomic_DNA"/>
</dbReference>
<evidence type="ECO:0000256" key="5">
    <source>
        <dbReference type="ARBA" id="ARBA00022598"/>
    </source>
</evidence>
<dbReference type="UniPathway" id="UPA00219"/>
<comment type="subcellular location">
    <subcellularLocation>
        <location evidence="1 14">Cytoplasm</location>
    </subcellularLocation>
</comment>
<keyword evidence="19" id="KW-1185">Reference proteome</keyword>
<evidence type="ECO:0000313" key="19">
    <source>
        <dbReference type="Proteomes" id="UP000267250"/>
    </source>
</evidence>
<evidence type="ECO:0000256" key="14">
    <source>
        <dbReference type="HAMAP-Rule" id="MF_00046"/>
    </source>
</evidence>
<comment type="function">
    <text evidence="14">Cell wall formation.</text>
</comment>
<keyword evidence="6 14" id="KW-0132">Cell division</keyword>
<keyword evidence="11 14" id="KW-0131">Cell cycle</keyword>
<dbReference type="PANTHER" id="PTHR43445">
    <property type="entry name" value="UDP-N-ACETYLMURAMATE--L-ALANINE LIGASE-RELATED"/>
    <property type="match status" value="1"/>
</dbReference>
<comment type="similarity">
    <text evidence="14">Belongs to the MurCDEF family.</text>
</comment>
<dbReference type="GO" id="GO:0008763">
    <property type="term" value="F:UDP-N-acetylmuramate-L-alanine ligase activity"/>
    <property type="evidence" value="ECO:0007669"/>
    <property type="project" value="UniProtKB-UniRule"/>
</dbReference>
<dbReference type="GO" id="GO:0051301">
    <property type="term" value="P:cell division"/>
    <property type="evidence" value="ECO:0007669"/>
    <property type="project" value="UniProtKB-KW"/>
</dbReference>
<dbReference type="KEGG" id="aft:BBF96_06265"/>
<evidence type="ECO:0000259" key="16">
    <source>
        <dbReference type="Pfam" id="PF02875"/>
    </source>
</evidence>
<keyword evidence="8 14" id="KW-0067">ATP-binding</keyword>
<evidence type="ECO:0000256" key="6">
    <source>
        <dbReference type="ARBA" id="ARBA00022618"/>
    </source>
</evidence>
<reference evidence="18 19" key="1">
    <citation type="submission" date="2016-07" db="EMBL/GenBank/DDBJ databases">
        <title>Genome and transcriptome analysis of iron-reducing fermentative bacteria Anoxybacter fermentans.</title>
        <authorList>
            <person name="Zeng X."/>
            <person name="Shao Z."/>
        </authorList>
    </citation>
    <scope>NUCLEOTIDE SEQUENCE [LARGE SCALE GENOMIC DNA]</scope>
    <source>
        <strain evidence="18 19">DY22613</strain>
    </source>
</reference>
<dbReference type="Pfam" id="PF08245">
    <property type="entry name" value="Mur_ligase_M"/>
    <property type="match status" value="1"/>
</dbReference>
<evidence type="ECO:0000256" key="12">
    <source>
        <dbReference type="ARBA" id="ARBA00023316"/>
    </source>
</evidence>
<evidence type="ECO:0000256" key="10">
    <source>
        <dbReference type="ARBA" id="ARBA00022984"/>
    </source>
</evidence>
<dbReference type="GO" id="GO:0008360">
    <property type="term" value="P:regulation of cell shape"/>
    <property type="evidence" value="ECO:0007669"/>
    <property type="project" value="UniProtKB-KW"/>
</dbReference>
<proteinExistence type="inferred from homology"/>
<evidence type="ECO:0000256" key="8">
    <source>
        <dbReference type="ARBA" id="ARBA00022840"/>
    </source>
</evidence>
<keyword evidence="4 14" id="KW-0963">Cytoplasm</keyword>
<dbReference type="SUPFAM" id="SSF53623">
    <property type="entry name" value="MurD-like peptide ligases, catalytic domain"/>
    <property type="match status" value="1"/>
</dbReference>
<organism evidence="18 19">
    <name type="scientific">Anoxybacter fermentans</name>
    <dbReference type="NCBI Taxonomy" id="1323375"/>
    <lineage>
        <taxon>Bacteria</taxon>
        <taxon>Bacillati</taxon>
        <taxon>Bacillota</taxon>
        <taxon>Clostridia</taxon>
        <taxon>Halanaerobiales</taxon>
        <taxon>Anoxybacter</taxon>
    </lineage>
</organism>
<dbReference type="Pfam" id="PF02875">
    <property type="entry name" value="Mur_ligase_C"/>
    <property type="match status" value="1"/>
</dbReference>
<dbReference type="GO" id="GO:0071555">
    <property type="term" value="P:cell wall organization"/>
    <property type="evidence" value="ECO:0007669"/>
    <property type="project" value="UniProtKB-KW"/>
</dbReference>
<keyword evidence="12 14" id="KW-0961">Cell wall biogenesis/degradation</keyword>
<dbReference type="GO" id="GO:0005737">
    <property type="term" value="C:cytoplasm"/>
    <property type="evidence" value="ECO:0007669"/>
    <property type="project" value="UniProtKB-SubCell"/>
</dbReference>
<dbReference type="Gene3D" id="3.40.1190.10">
    <property type="entry name" value="Mur-like, catalytic domain"/>
    <property type="match status" value="1"/>
</dbReference>
<evidence type="ECO:0000256" key="4">
    <source>
        <dbReference type="ARBA" id="ARBA00022490"/>
    </source>
</evidence>
<dbReference type="GO" id="GO:0005524">
    <property type="term" value="F:ATP binding"/>
    <property type="evidence" value="ECO:0007669"/>
    <property type="project" value="UniProtKB-UniRule"/>
</dbReference>
<evidence type="ECO:0000256" key="7">
    <source>
        <dbReference type="ARBA" id="ARBA00022741"/>
    </source>
</evidence>
<keyword evidence="5 14" id="KW-0436">Ligase</keyword>
<evidence type="ECO:0000256" key="2">
    <source>
        <dbReference type="ARBA" id="ARBA00004752"/>
    </source>
</evidence>
<comment type="pathway">
    <text evidence="2 14">Cell wall biogenesis; peptidoglycan biosynthesis.</text>
</comment>
<name>A0A3S9T2T4_9FIRM</name>
<feature type="domain" description="Mur ligase C-terminal" evidence="16">
    <location>
        <begin position="311"/>
        <end position="441"/>
    </location>
</feature>
<dbReference type="NCBIfam" id="TIGR01082">
    <property type="entry name" value="murC"/>
    <property type="match status" value="1"/>
</dbReference>
<dbReference type="InterPro" id="IPR013221">
    <property type="entry name" value="Mur_ligase_cen"/>
</dbReference>
<evidence type="ECO:0000256" key="11">
    <source>
        <dbReference type="ARBA" id="ARBA00023306"/>
    </source>
</evidence>
<dbReference type="InterPro" id="IPR050061">
    <property type="entry name" value="MurCDEF_pg_biosynth"/>
</dbReference>
<evidence type="ECO:0000256" key="3">
    <source>
        <dbReference type="ARBA" id="ARBA00012211"/>
    </source>
</evidence>
<dbReference type="InterPro" id="IPR004101">
    <property type="entry name" value="Mur_ligase_C"/>
</dbReference>
<protein>
    <recommendedName>
        <fullName evidence="3 14">UDP-N-acetylmuramate--L-alanine ligase</fullName>
        <ecNumber evidence="3 14">6.3.2.8</ecNumber>
    </recommendedName>
    <alternativeName>
        <fullName evidence="14">UDP-N-acetylmuramoyl-L-alanine synthetase</fullName>
    </alternativeName>
</protein>
<feature type="domain" description="Mur ligase N-terminal catalytic" evidence="15">
    <location>
        <begin position="7"/>
        <end position="105"/>
    </location>
</feature>
<dbReference type="Pfam" id="PF01225">
    <property type="entry name" value="Mur_ligase"/>
    <property type="match status" value="1"/>
</dbReference>
<evidence type="ECO:0000256" key="9">
    <source>
        <dbReference type="ARBA" id="ARBA00022960"/>
    </source>
</evidence>
<evidence type="ECO:0000256" key="13">
    <source>
        <dbReference type="ARBA" id="ARBA00047833"/>
    </source>
</evidence>
<dbReference type="AlphaFoldDB" id="A0A3S9T2T4"/>
<keyword evidence="10 14" id="KW-0573">Peptidoglycan synthesis</keyword>
<accession>A0A3S9T2T4</accession>
<sequence>MMGFRRKIHFIGIGGISMSGIASILLDMGYQVSGSDLKDSPLLRELKKKGARIYIGHDAANLDHPDEVVVTAAIPPNNVELQKARELGIPIIKRAQMIARLMKYKKGIAIAGTHGKTTTTSMVSLILEKAGLDPTVLLGGELNDIGGNAKLGQGEYLVTEADESDGSFLYFEPLISIVTNIESDHMDYYETEEKLKQAFSQFLEKVPAHGAKIVCWDDPVIRSLVNSQDRNLITYGTRDDCNIQIKRVKLLPQHTEVEVSLNGEDQGRLILNVPGMHNVYNSMAALGVGYYLGLSFEQVAKYLNQFCGVHRRFEKKGLINGVLVVDDYGHHPTEIKATLKAARQRGAKRIICVFQPHRYTRTLHLKEEFSKSFSDADIIIMTGIYSAGEKPIPGVDGYKLAQLTERYEKRPVKYFPCLEGIAEYLAELVQPGDLVLTLGAGDVYLVGEKLLDILSNSNLSLKTGSDVGC</sequence>
<dbReference type="PANTHER" id="PTHR43445:SF3">
    <property type="entry name" value="UDP-N-ACETYLMURAMATE--L-ALANINE LIGASE"/>
    <property type="match status" value="1"/>
</dbReference>
<dbReference type="GO" id="GO:0009252">
    <property type="term" value="P:peptidoglycan biosynthetic process"/>
    <property type="evidence" value="ECO:0007669"/>
    <property type="project" value="UniProtKB-UniRule"/>
</dbReference>
<keyword evidence="9 14" id="KW-0133">Cell shape</keyword>
<dbReference type="Proteomes" id="UP000267250">
    <property type="component" value="Chromosome"/>
</dbReference>
<evidence type="ECO:0000256" key="1">
    <source>
        <dbReference type="ARBA" id="ARBA00004496"/>
    </source>
</evidence>
<feature type="binding site" evidence="14">
    <location>
        <begin position="112"/>
        <end position="118"/>
    </location>
    <ligand>
        <name>ATP</name>
        <dbReference type="ChEBI" id="CHEBI:30616"/>
    </ligand>
</feature>
<dbReference type="SUPFAM" id="SSF51984">
    <property type="entry name" value="MurCD N-terminal domain"/>
    <property type="match status" value="1"/>
</dbReference>
<evidence type="ECO:0000259" key="15">
    <source>
        <dbReference type="Pfam" id="PF01225"/>
    </source>
</evidence>
<comment type="catalytic activity">
    <reaction evidence="13 14">
        <text>UDP-N-acetyl-alpha-D-muramate + L-alanine + ATP = UDP-N-acetyl-alpha-D-muramoyl-L-alanine + ADP + phosphate + H(+)</text>
        <dbReference type="Rhea" id="RHEA:23372"/>
        <dbReference type="ChEBI" id="CHEBI:15378"/>
        <dbReference type="ChEBI" id="CHEBI:30616"/>
        <dbReference type="ChEBI" id="CHEBI:43474"/>
        <dbReference type="ChEBI" id="CHEBI:57972"/>
        <dbReference type="ChEBI" id="CHEBI:70757"/>
        <dbReference type="ChEBI" id="CHEBI:83898"/>
        <dbReference type="ChEBI" id="CHEBI:456216"/>
        <dbReference type="EC" id="6.3.2.8"/>
    </reaction>
</comment>
<evidence type="ECO:0000313" key="18">
    <source>
        <dbReference type="EMBL" id="AZR74843.1"/>
    </source>
</evidence>
<dbReference type="InterPro" id="IPR005758">
    <property type="entry name" value="UDP-N-AcMur_Ala_ligase_MurC"/>
</dbReference>
<dbReference type="SUPFAM" id="SSF53244">
    <property type="entry name" value="MurD-like peptide ligases, peptide-binding domain"/>
    <property type="match status" value="1"/>
</dbReference>
<dbReference type="EC" id="6.3.2.8" evidence="3 14"/>
<dbReference type="InterPro" id="IPR000713">
    <property type="entry name" value="Mur_ligase_N"/>
</dbReference>
<dbReference type="HAMAP" id="MF_00046">
    <property type="entry name" value="MurC"/>
    <property type="match status" value="1"/>
</dbReference>
<gene>
    <name evidence="14" type="primary">murC</name>
    <name evidence="18" type="ORF">BBF96_06265</name>
</gene>
<keyword evidence="7 14" id="KW-0547">Nucleotide-binding</keyword>
<dbReference type="OrthoDB" id="9804126at2"/>